<dbReference type="Pfam" id="PF01063">
    <property type="entry name" value="Aminotran_4"/>
    <property type="match status" value="1"/>
</dbReference>
<proteinExistence type="predicted"/>
<dbReference type="InterPro" id="IPR001544">
    <property type="entry name" value="Aminotrans_IV"/>
</dbReference>
<dbReference type="PANTHER" id="PTHR11236:SF50">
    <property type="entry name" value="AMINODEOXYCHORISMATE SYNTHASE COMPONENT 1"/>
    <property type="match status" value="1"/>
</dbReference>
<dbReference type="InterPro" id="IPR005801">
    <property type="entry name" value="ADC_synthase"/>
</dbReference>
<evidence type="ECO:0000259" key="1">
    <source>
        <dbReference type="Pfam" id="PF00425"/>
    </source>
</evidence>
<dbReference type="Pfam" id="PF00425">
    <property type="entry name" value="Chorismate_bind"/>
    <property type="match status" value="1"/>
</dbReference>
<dbReference type="InterPro" id="IPR036038">
    <property type="entry name" value="Aminotransferase-like"/>
</dbReference>
<dbReference type="EMBL" id="NXLR01000003">
    <property type="protein sequence ID" value="RDU60481.1"/>
    <property type="molecule type" value="Genomic_DNA"/>
</dbReference>
<keyword evidence="3" id="KW-1185">Reference proteome</keyword>
<dbReference type="InterPro" id="IPR043132">
    <property type="entry name" value="BCAT-like_C"/>
</dbReference>
<gene>
    <name evidence="2" type="ORF">CQA63_02735</name>
</gene>
<protein>
    <submittedName>
        <fullName evidence="2">Aminodeoxychorismate synthase component I</fullName>
    </submittedName>
</protein>
<name>A0A3D8I7H6_9HELI</name>
<dbReference type="SUPFAM" id="SSF56322">
    <property type="entry name" value="ADC synthase"/>
    <property type="match status" value="1"/>
</dbReference>
<accession>A0A3D8I7H6</accession>
<dbReference type="Gene3D" id="3.20.10.10">
    <property type="entry name" value="D-amino Acid Aminotransferase, subunit A, domain 2"/>
    <property type="match status" value="1"/>
</dbReference>
<dbReference type="PRINTS" id="PR00095">
    <property type="entry name" value="ANTSNTHASEI"/>
</dbReference>
<feature type="domain" description="Chorismate-utilising enzyme C-terminal" evidence="1">
    <location>
        <begin position="114"/>
        <end position="369"/>
    </location>
</feature>
<dbReference type="Gene3D" id="3.60.120.10">
    <property type="entry name" value="Anthranilate synthase"/>
    <property type="match status" value="1"/>
</dbReference>
<organism evidence="2 3">
    <name type="scientific">Helicobacter marmotae</name>
    <dbReference type="NCBI Taxonomy" id="152490"/>
    <lineage>
        <taxon>Bacteria</taxon>
        <taxon>Pseudomonadati</taxon>
        <taxon>Campylobacterota</taxon>
        <taxon>Epsilonproteobacteria</taxon>
        <taxon>Campylobacterales</taxon>
        <taxon>Helicobacteraceae</taxon>
        <taxon>Helicobacter</taxon>
    </lineage>
</organism>
<sequence>MVIYGSFIYKNPLRKLIAFDIKGLLSLLEEIDNFRSSKSRGYFVGYMTYEAGVLLSTYKLNAYKDLHKALATASSNSHTPLAYFTLFTKRYKIKDTLKKPKDEFHSYILKGLDFQSYQKGFQAIKHYIAHGESYQINFTQEMQLLIPPKPKAFFKYLSSRQNTSYRAYMKNPFMEIMCFSPELFFELKHRSIRVQPMKGTIKRAKTPNTKSDKKLKLMLQNDSKNRSENIMIVDLLRNDLSKIIKAKSLRIKELCAIHSYPTLHQMISTIQGKLKHIALKEILQALFPCGSITGAPKLKTMELIYTLESRLRGVYCGALGVISSSHISLCVPIRTLFRYANEPFYRYGVGSGVVWDSVCEDEFKELELKTQFLHAKARDYEIFETMLYDKGHIFLLAQHLERMYKSACDLGFAKGWLEQYHTCTHVMDTHISHFEEALMHYSSLAFKEGDPLWQRADDIFMLSQIPKPLETCIIKLSLSHSGDLRLSIVDFKPQQSSLVILSPKPLPRHNPLAYHKTSQRSHFAHAQRLIRHNEVFDVIYYNQKGHITEGSRSNIICEIDGRFYTPKLKSALLNGTLRAWLLHNGIIKEKHLGIKDLQTSQRIFCINSVRGIVQVHYSLDKPKEY</sequence>
<dbReference type="GO" id="GO:0046820">
    <property type="term" value="F:4-amino-4-deoxychorismate synthase activity"/>
    <property type="evidence" value="ECO:0007669"/>
    <property type="project" value="TreeGrafter"/>
</dbReference>
<reference evidence="2 3" key="1">
    <citation type="submission" date="2018-04" db="EMBL/GenBank/DDBJ databases">
        <title>Novel Campyloabacter and Helicobacter Species and Strains.</title>
        <authorList>
            <person name="Mannion A.J."/>
            <person name="Shen Z."/>
            <person name="Fox J.G."/>
        </authorList>
    </citation>
    <scope>NUCLEOTIDE SEQUENCE [LARGE SCALE GENOMIC DNA]</scope>
    <source>
        <strain evidence="2 3">MIT 98-6070</strain>
    </source>
</reference>
<dbReference type="OrthoDB" id="9803598at2"/>
<dbReference type="PANTHER" id="PTHR11236">
    <property type="entry name" value="AMINOBENZOATE/ANTHRANILATE SYNTHASE"/>
    <property type="match status" value="1"/>
</dbReference>
<evidence type="ECO:0000313" key="2">
    <source>
        <dbReference type="EMBL" id="RDU60481.1"/>
    </source>
</evidence>
<dbReference type="RefSeq" id="WP_104699361.1">
    <property type="nucleotide sequence ID" value="NZ_FZPP01000004.1"/>
</dbReference>
<dbReference type="InterPro" id="IPR019999">
    <property type="entry name" value="Anth_synth_I-like"/>
</dbReference>
<dbReference type="Gene3D" id="3.30.470.10">
    <property type="match status" value="1"/>
</dbReference>
<dbReference type="InterPro" id="IPR015890">
    <property type="entry name" value="Chorismate_C"/>
</dbReference>
<evidence type="ECO:0000313" key="3">
    <source>
        <dbReference type="Proteomes" id="UP000256599"/>
    </source>
</evidence>
<dbReference type="AlphaFoldDB" id="A0A3D8I7H6"/>
<dbReference type="GO" id="GO:0000162">
    <property type="term" value="P:L-tryptophan biosynthetic process"/>
    <property type="evidence" value="ECO:0007669"/>
    <property type="project" value="TreeGrafter"/>
</dbReference>
<dbReference type="SUPFAM" id="SSF56752">
    <property type="entry name" value="D-aminoacid aminotransferase-like PLP-dependent enzymes"/>
    <property type="match status" value="1"/>
</dbReference>
<comment type="caution">
    <text evidence="2">The sequence shown here is derived from an EMBL/GenBank/DDBJ whole genome shotgun (WGS) entry which is preliminary data.</text>
</comment>
<dbReference type="Proteomes" id="UP000256599">
    <property type="component" value="Unassembled WGS sequence"/>
</dbReference>
<dbReference type="InterPro" id="IPR043131">
    <property type="entry name" value="BCAT-like_N"/>
</dbReference>